<feature type="transmembrane region" description="Helical" evidence="1">
    <location>
        <begin position="45"/>
        <end position="67"/>
    </location>
</feature>
<dbReference type="GO" id="GO:0006629">
    <property type="term" value="P:lipid metabolic process"/>
    <property type="evidence" value="ECO:0007669"/>
    <property type="project" value="InterPro"/>
</dbReference>
<reference evidence="2" key="1">
    <citation type="submission" date="2023-05" db="EMBL/GenBank/DDBJ databases">
        <authorList>
            <person name="Huff M."/>
        </authorList>
    </citation>
    <scope>NUCLEOTIDE SEQUENCE</scope>
</reference>
<sequence length="103" mass="11785">MDEVIYYYLSRAYPTWLVTWFFVLHGAGVAFEMAMKKVLGGYLRLHRLISGPMTMALVGFTVVRLFLPHVIRHGLDKKSINEDSVLAQFVKDCLPLIHLPSSF</sequence>
<evidence type="ECO:0000313" key="3">
    <source>
        <dbReference type="Proteomes" id="UP000834106"/>
    </source>
</evidence>
<keyword evidence="3" id="KW-1185">Reference proteome</keyword>
<keyword evidence="1" id="KW-0812">Transmembrane</keyword>
<dbReference type="Proteomes" id="UP000834106">
    <property type="component" value="Chromosome 2"/>
</dbReference>
<dbReference type="EMBL" id="OU503037">
    <property type="protein sequence ID" value="CAI9756839.1"/>
    <property type="molecule type" value="Genomic_DNA"/>
</dbReference>
<evidence type="ECO:0000256" key="1">
    <source>
        <dbReference type="SAM" id="Phobius"/>
    </source>
</evidence>
<dbReference type="PANTHER" id="PTHR31595">
    <property type="entry name" value="LONG-CHAIN-ALCOHOL O-FATTY-ACYLTRANSFERASE 3-RELATED"/>
    <property type="match status" value="1"/>
</dbReference>
<organism evidence="2 3">
    <name type="scientific">Fraxinus pennsylvanica</name>
    <dbReference type="NCBI Taxonomy" id="56036"/>
    <lineage>
        <taxon>Eukaryota</taxon>
        <taxon>Viridiplantae</taxon>
        <taxon>Streptophyta</taxon>
        <taxon>Embryophyta</taxon>
        <taxon>Tracheophyta</taxon>
        <taxon>Spermatophyta</taxon>
        <taxon>Magnoliopsida</taxon>
        <taxon>eudicotyledons</taxon>
        <taxon>Gunneridae</taxon>
        <taxon>Pentapetalae</taxon>
        <taxon>asterids</taxon>
        <taxon>lamiids</taxon>
        <taxon>Lamiales</taxon>
        <taxon>Oleaceae</taxon>
        <taxon>Oleeae</taxon>
        <taxon>Fraxinus</taxon>
    </lineage>
</organism>
<name>A0AAD1YSM9_9LAMI</name>
<keyword evidence="1" id="KW-0472">Membrane</keyword>
<dbReference type="AlphaFoldDB" id="A0AAD1YSM9"/>
<gene>
    <name evidence="2" type="ORF">FPE_LOCUS4269</name>
</gene>
<dbReference type="PANTHER" id="PTHR31595:SF70">
    <property type="entry name" value="LONG-CHAIN-ALCOHOL O-FATTY-ACYLTRANSFERASE 3-RELATED"/>
    <property type="match status" value="1"/>
</dbReference>
<keyword evidence="1" id="KW-1133">Transmembrane helix</keyword>
<dbReference type="GO" id="GO:0008374">
    <property type="term" value="F:O-acyltransferase activity"/>
    <property type="evidence" value="ECO:0007669"/>
    <property type="project" value="InterPro"/>
</dbReference>
<evidence type="ECO:0000313" key="2">
    <source>
        <dbReference type="EMBL" id="CAI9756839.1"/>
    </source>
</evidence>
<dbReference type="InterPro" id="IPR044851">
    <property type="entry name" value="Wax_synthase"/>
</dbReference>
<accession>A0AAD1YSM9</accession>
<feature type="transmembrane region" description="Helical" evidence="1">
    <location>
        <begin position="12"/>
        <end position="33"/>
    </location>
</feature>
<protein>
    <submittedName>
        <fullName evidence="2">Uncharacterized protein</fullName>
    </submittedName>
</protein>
<proteinExistence type="predicted"/>